<evidence type="ECO:0000313" key="2">
    <source>
        <dbReference type="Proteomes" id="UP000053676"/>
    </source>
</evidence>
<dbReference type="OrthoDB" id="10264220at2759"/>
<proteinExistence type="predicted"/>
<dbReference type="Proteomes" id="UP000053676">
    <property type="component" value="Unassembled WGS sequence"/>
</dbReference>
<dbReference type="STRING" id="51031.W2TBA0"/>
<protein>
    <submittedName>
        <fullName evidence="1">Uncharacterized protein</fullName>
    </submittedName>
</protein>
<dbReference type="EMBL" id="KI659903">
    <property type="protein sequence ID" value="ETN78476.1"/>
    <property type="molecule type" value="Genomic_DNA"/>
</dbReference>
<organism evidence="1 2">
    <name type="scientific">Necator americanus</name>
    <name type="common">Human hookworm</name>
    <dbReference type="NCBI Taxonomy" id="51031"/>
    <lineage>
        <taxon>Eukaryota</taxon>
        <taxon>Metazoa</taxon>
        <taxon>Ecdysozoa</taxon>
        <taxon>Nematoda</taxon>
        <taxon>Chromadorea</taxon>
        <taxon>Rhabditida</taxon>
        <taxon>Rhabditina</taxon>
        <taxon>Rhabditomorpha</taxon>
        <taxon>Strongyloidea</taxon>
        <taxon>Ancylostomatidae</taxon>
        <taxon>Bunostominae</taxon>
        <taxon>Necator</taxon>
    </lineage>
</organism>
<accession>W2TBA0</accession>
<reference evidence="2" key="1">
    <citation type="journal article" date="2014" name="Nat. Genet.">
        <title>Genome of the human hookworm Necator americanus.</title>
        <authorList>
            <person name="Tang Y.T."/>
            <person name="Gao X."/>
            <person name="Rosa B.A."/>
            <person name="Abubucker S."/>
            <person name="Hallsworth-Pepin K."/>
            <person name="Martin J."/>
            <person name="Tyagi R."/>
            <person name="Heizer E."/>
            <person name="Zhang X."/>
            <person name="Bhonagiri-Palsikar V."/>
            <person name="Minx P."/>
            <person name="Warren W.C."/>
            <person name="Wang Q."/>
            <person name="Zhan B."/>
            <person name="Hotez P.J."/>
            <person name="Sternberg P.W."/>
            <person name="Dougall A."/>
            <person name="Gaze S.T."/>
            <person name="Mulvenna J."/>
            <person name="Sotillo J."/>
            <person name="Ranganathan S."/>
            <person name="Rabelo E.M."/>
            <person name="Wilson R.K."/>
            <person name="Felgner P.L."/>
            <person name="Bethony J."/>
            <person name="Hawdon J.M."/>
            <person name="Gasser R.B."/>
            <person name="Loukas A."/>
            <person name="Mitreva M."/>
        </authorList>
    </citation>
    <scope>NUCLEOTIDE SEQUENCE [LARGE SCALE GENOMIC DNA]</scope>
</reference>
<name>W2TBA0_NECAM</name>
<gene>
    <name evidence="1" type="ORF">NECAME_02913</name>
</gene>
<dbReference type="KEGG" id="nai:NECAME_02913"/>
<sequence>MIPFANIIKLAVTTCEICIVHGGVEFQSKFYGGLGHIFVPFSFEKILEEEREAEEKIQV</sequence>
<evidence type="ECO:0000313" key="1">
    <source>
        <dbReference type="EMBL" id="ETN78476.1"/>
    </source>
</evidence>
<dbReference type="AlphaFoldDB" id="W2TBA0"/>
<keyword evidence="2" id="KW-1185">Reference proteome</keyword>